<dbReference type="EMBL" id="JAQQWL010000001">
    <property type="protein sequence ID" value="KAK8091156.1"/>
    <property type="molecule type" value="Genomic_DNA"/>
</dbReference>
<feature type="domain" description="Rrn7/TAF1B C-terminal cyclin" evidence="11">
    <location>
        <begin position="5"/>
        <end position="153"/>
    </location>
</feature>
<evidence type="ECO:0000256" key="7">
    <source>
        <dbReference type="ARBA" id="ARBA00023125"/>
    </source>
</evidence>
<dbReference type="Pfam" id="PF20645">
    <property type="entry name" value="Rrn7_cyclin_C"/>
    <property type="match status" value="1"/>
</dbReference>
<evidence type="ECO:0000256" key="10">
    <source>
        <dbReference type="SAM" id="MobiDB-lite"/>
    </source>
</evidence>
<keyword evidence="3" id="KW-0479">Metal-binding</keyword>
<evidence type="ECO:0000256" key="9">
    <source>
        <dbReference type="ARBA" id="ARBA00023242"/>
    </source>
</evidence>
<dbReference type="RefSeq" id="XP_066722702.1">
    <property type="nucleotide sequence ID" value="XM_066852070.1"/>
</dbReference>
<organism evidence="12 13">
    <name type="scientific">Apiospora phragmitis</name>
    <dbReference type="NCBI Taxonomy" id="2905665"/>
    <lineage>
        <taxon>Eukaryota</taxon>
        <taxon>Fungi</taxon>
        <taxon>Dikarya</taxon>
        <taxon>Ascomycota</taxon>
        <taxon>Pezizomycotina</taxon>
        <taxon>Sordariomycetes</taxon>
        <taxon>Xylariomycetidae</taxon>
        <taxon>Amphisphaeriales</taxon>
        <taxon>Apiosporaceae</taxon>
        <taxon>Apiospora</taxon>
    </lineage>
</organism>
<evidence type="ECO:0000313" key="13">
    <source>
        <dbReference type="Proteomes" id="UP001480595"/>
    </source>
</evidence>
<keyword evidence="8" id="KW-0804">Transcription</keyword>
<feature type="region of interest" description="Disordered" evidence="10">
    <location>
        <begin position="169"/>
        <end position="188"/>
    </location>
</feature>
<evidence type="ECO:0000313" key="12">
    <source>
        <dbReference type="EMBL" id="KAK8091156.1"/>
    </source>
</evidence>
<evidence type="ECO:0000256" key="5">
    <source>
        <dbReference type="ARBA" id="ARBA00022833"/>
    </source>
</evidence>
<comment type="subcellular location">
    <subcellularLocation>
        <location evidence="1">Nucleus</location>
        <location evidence="1">Nucleolus</location>
    </subcellularLocation>
</comment>
<name>A0ABR1X6Z5_9PEZI</name>
<comment type="caution">
    <text evidence="12">The sequence shown here is derived from an EMBL/GenBank/DDBJ whole genome shotgun (WGS) entry which is preliminary data.</text>
</comment>
<gene>
    <name evidence="12" type="ORF">PG994_000661</name>
</gene>
<evidence type="ECO:0000256" key="3">
    <source>
        <dbReference type="ARBA" id="ARBA00022723"/>
    </source>
</evidence>
<evidence type="ECO:0000256" key="8">
    <source>
        <dbReference type="ARBA" id="ARBA00023163"/>
    </source>
</evidence>
<dbReference type="Proteomes" id="UP001480595">
    <property type="component" value="Unassembled WGS sequence"/>
</dbReference>
<sequence>MTISFNVNYEVKFPPLNHIPLLLQLMRDLTLPVEIFLSVKCMAQILEADFSCPTRDKQRILSIDDPEVLLLALVVVSTKLLHPLDGVTRRPITHDDPRVMQIDWKQWEAVRTKQAEAARGLQRGEEHKVTAWEAVTVDKNDTEKWLDYFERTFVQNGATPKMATRLFQGGFDGSGREPNQDSHDQRGQDELVVERYQTVNSTMKFIEPEQPEELPDKKGRVMKSERDDCPVWRTEDDLPAAAKVFYKEAAKTAAVPLRSLINAAAQVERRLEIWCVQRERSRRLEAMETETDAEHVPG</sequence>
<evidence type="ECO:0000259" key="11">
    <source>
        <dbReference type="Pfam" id="PF20645"/>
    </source>
</evidence>
<reference evidence="12 13" key="1">
    <citation type="submission" date="2023-01" db="EMBL/GenBank/DDBJ databases">
        <title>Analysis of 21 Apiospora genomes using comparative genomics revels a genus with tremendous synthesis potential of carbohydrate active enzymes and secondary metabolites.</title>
        <authorList>
            <person name="Sorensen T."/>
        </authorList>
    </citation>
    <scope>NUCLEOTIDE SEQUENCE [LARGE SCALE GENOMIC DNA]</scope>
    <source>
        <strain evidence="12 13">CBS 135458</strain>
    </source>
</reference>
<comment type="similarity">
    <text evidence="2">Belongs to the RRN7/TAF1B family.</text>
</comment>
<keyword evidence="4" id="KW-0863">Zinc-finger</keyword>
<dbReference type="PANTHER" id="PTHR31576">
    <property type="entry name" value="TATA BOX-BINDING PROTEIN-ASSOCIATED FACTOR RNA POLYMERASE I SUBUNIT B"/>
    <property type="match status" value="1"/>
</dbReference>
<accession>A0ABR1X6Z5</accession>
<keyword evidence="9" id="KW-0539">Nucleus</keyword>
<dbReference type="PANTHER" id="PTHR31576:SF2">
    <property type="entry name" value="TATA BOX-BINDING PROTEIN-ASSOCIATED FACTOR RNA POLYMERASE I SUBUNIT B"/>
    <property type="match status" value="1"/>
</dbReference>
<protein>
    <submittedName>
        <fullName evidence="12">Pol I core factor CF</fullName>
    </submittedName>
</protein>
<dbReference type="InterPro" id="IPR048538">
    <property type="entry name" value="Rrn7_cyclin_C"/>
</dbReference>
<dbReference type="InterPro" id="IPR033599">
    <property type="entry name" value="TAF1B/Rrn7"/>
</dbReference>
<evidence type="ECO:0000256" key="1">
    <source>
        <dbReference type="ARBA" id="ARBA00004604"/>
    </source>
</evidence>
<evidence type="ECO:0000256" key="4">
    <source>
        <dbReference type="ARBA" id="ARBA00022771"/>
    </source>
</evidence>
<feature type="compositionally biased region" description="Basic and acidic residues" evidence="10">
    <location>
        <begin position="174"/>
        <end position="188"/>
    </location>
</feature>
<keyword evidence="7" id="KW-0238">DNA-binding</keyword>
<keyword evidence="5" id="KW-0862">Zinc</keyword>
<evidence type="ECO:0000256" key="2">
    <source>
        <dbReference type="ARBA" id="ARBA00006899"/>
    </source>
</evidence>
<keyword evidence="6" id="KW-0805">Transcription regulation</keyword>
<proteinExistence type="inferred from homology"/>
<keyword evidence="13" id="KW-1185">Reference proteome</keyword>
<evidence type="ECO:0000256" key="6">
    <source>
        <dbReference type="ARBA" id="ARBA00023015"/>
    </source>
</evidence>
<dbReference type="GeneID" id="92085133"/>